<name>A0A4U0SU34_9ACTN</name>
<evidence type="ECO:0000313" key="1">
    <source>
        <dbReference type="EMBL" id="TKA13058.1"/>
    </source>
</evidence>
<dbReference type="Gene3D" id="3.40.630.10">
    <property type="entry name" value="Zn peptidases"/>
    <property type="match status" value="1"/>
</dbReference>
<proteinExistence type="predicted"/>
<comment type="caution">
    <text evidence="1">The sequence shown here is derived from an EMBL/GenBank/DDBJ whole genome shotgun (WGS) entry which is preliminary data.</text>
</comment>
<dbReference type="EMBL" id="SUMC01000002">
    <property type="protein sequence ID" value="TKA13058.1"/>
    <property type="molecule type" value="Genomic_DNA"/>
</dbReference>
<protein>
    <submittedName>
        <fullName evidence="1">Murein peptide amidase A</fullName>
    </submittedName>
</protein>
<dbReference type="SUPFAM" id="SSF53187">
    <property type="entry name" value="Zn-dependent exopeptidases"/>
    <property type="match status" value="1"/>
</dbReference>
<keyword evidence="2" id="KW-1185">Reference proteome</keyword>
<organism evidence="1 2">
    <name type="scientific">Actinacidiphila oryziradicis</name>
    <dbReference type="NCBI Taxonomy" id="2571141"/>
    <lineage>
        <taxon>Bacteria</taxon>
        <taxon>Bacillati</taxon>
        <taxon>Actinomycetota</taxon>
        <taxon>Actinomycetes</taxon>
        <taxon>Kitasatosporales</taxon>
        <taxon>Streptomycetaceae</taxon>
        <taxon>Actinacidiphila</taxon>
    </lineage>
</organism>
<gene>
    <name evidence="1" type="ORF">FCI23_03475</name>
</gene>
<dbReference type="AlphaFoldDB" id="A0A4U0SU34"/>
<sequence length="181" mass="19825">MDIDAYVSEVRDHDHFPSLDELDDALAAIPGWHTTIGTSRLGEPLRLLSIGTGSRDVLLLGGPHPNEPVGFLTVLETARIISEAPELADGADCTWHFVPCIDPDAARLNEGWYGQRPLTLPTYLHHFHRPALAHQPEWTFPLPLAPAPLPETRALMRLIDALRPHVQLSSTTPTSTAPTSS</sequence>
<dbReference type="OrthoDB" id="4499135at2"/>
<accession>A0A4U0SU34</accession>
<dbReference type="Proteomes" id="UP000305778">
    <property type="component" value="Unassembled WGS sequence"/>
</dbReference>
<reference evidence="1 2" key="1">
    <citation type="submission" date="2019-04" db="EMBL/GenBank/DDBJ databases">
        <title>Streptomyces oryziradicis sp. nov., a novel actinomycete isolated from rhizosphere soil of rice (Oryza sativa L.).</title>
        <authorList>
            <person name="Li C."/>
        </authorList>
    </citation>
    <scope>NUCLEOTIDE SEQUENCE [LARGE SCALE GENOMIC DNA]</scope>
    <source>
        <strain evidence="1 2">NEAU-C40</strain>
    </source>
</reference>
<dbReference type="RefSeq" id="WP_136721927.1">
    <property type="nucleotide sequence ID" value="NZ_SUMC01000002.1"/>
</dbReference>
<evidence type="ECO:0000313" key="2">
    <source>
        <dbReference type="Proteomes" id="UP000305778"/>
    </source>
</evidence>